<dbReference type="GO" id="GO:0001653">
    <property type="term" value="F:peptide receptor activity"/>
    <property type="evidence" value="ECO:0007669"/>
    <property type="project" value="TreeGrafter"/>
</dbReference>
<keyword evidence="4" id="KW-0141">cGMP biosynthesis</keyword>
<evidence type="ECO:0000259" key="6">
    <source>
        <dbReference type="PROSITE" id="PS50011"/>
    </source>
</evidence>
<keyword evidence="3" id="KW-0456">Lyase</keyword>
<dbReference type="Pfam" id="PF00069">
    <property type="entry name" value="Pkinase"/>
    <property type="match status" value="1"/>
</dbReference>
<evidence type="ECO:0000256" key="1">
    <source>
        <dbReference type="ARBA" id="ARBA00012202"/>
    </source>
</evidence>
<feature type="compositionally biased region" description="Polar residues" evidence="5">
    <location>
        <begin position="268"/>
        <end position="280"/>
    </location>
</feature>
<evidence type="ECO:0000256" key="3">
    <source>
        <dbReference type="ARBA" id="ARBA00023239"/>
    </source>
</evidence>
<evidence type="ECO:0000256" key="2">
    <source>
        <dbReference type="ARBA" id="ARBA00022741"/>
    </source>
</evidence>
<dbReference type="InterPro" id="IPR050401">
    <property type="entry name" value="Cyclic_nucleotide_synthase"/>
</dbReference>
<dbReference type="GO" id="GO:0004672">
    <property type="term" value="F:protein kinase activity"/>
    <property type="evidence" value="ECO:0007669"/>
    <property type="project" value="InterPro"/>
</dbReference>
<dbReference type="PIRSF" id="PIRSF000654">
    <property type="entry name" value="Integrin-linked_kinase"/>
    <property type="match status" value="1"/>
</dbReference>
<evidence type="ECO:0000313" key="8">
    <source>
        <dbReference type="Proteomes" id="UP000335636"/>
    </source>
</evidence>
<accession>A0A5E4B019</accession>
<dbReference type="Proteomes" id="UP000335636">
    <property type="component" value="Unassembled WGS sequence"/>
</dbReference>
<dbReference type="SUPFAM" id="SSF56112">
    <property type="entry name" value="Protein kinase-like (PK-like)"/>
    <property type="match status" value="1"/>
</dbReference>
<reference evidence="7" key="1">
    <citation type="submission" date="2019-04" db="EMBL/GenBank/DDBJ databases">
        <authorList>
            <person name="Alioto T."/>
            <person name="Alioto T."/>
        </authorList>
    </citation>
    <scope>NUCLEOTIDE SEQUENCE [LARGE SCALE GENOMIC DNA]</scope>
</reference>
<proteinExistence type="predicted"/>
<dbReference type="PANTHER" id="PTHR11920">
    <property type="entry name" value="GUANYLYL CYCLASE"/>
    <property type="match status" value="1"/>
</dbReference>
<dbReference type="GO" id="GO:0005524">
    <property type="term" value="F:ATP binding"/>
    <property type="evidence" value="ECO:0007669"/>
    <property type="project" value="InterPro"/>
</dbReference>
<dbReference type="GO" id="GO:0007168">
    <property type="term" value="P:receptor guanylyl cyclase signaling pathway"/>
    <property type="evidence" value="ECO:0007669"/>
    <property type="project" value="TreeGrafter"/>
</dbReference>
<dbReference type="AlphaFoldDB" id="A0A5E4B019"/>
<dbReference type="GO" id="GO:0005886">
    <property type="term" value="C:plasma membrane"/>
    <property type="evidence" value="ECO:0007669"/>
    <property type="project" value="TreeGrafter"/>
</dbReference>
<comment type="caution">
    <text evidence="7">The sequence shown here is derived from an EMBL/GenBank/DDBJ whole genome shotgun (WGS) entry which is preliminary data.</text>
</comment>
<keyword evidence="2" id="KW-0547">Nucleotide-binding</keyword>
<evidence type="ECO:0000256" key="5">
    <source>
        <dbReference type="SAM" id="MobiDB-lite"/>
    </source>
</evidence>
<dbReference type="GO" id="GO:0004383">
    <property type="term" value="F:guanylate cyclase activity"/>
    <property type="evidence" value="ECO:0007669"/>
    <property type="project" value="UniProtKB-EC"/>
</dbReference>
<dbReference type="EC" id="4.6.1.2" evidence="1"/>
<dbReference type="Gene3D" id="1.10.510.10">
    <property type="entry name" value="Transferase(Phosphotransferase) domain 1"/>
    <property type="match status" value="2"/>
</dbReference>
<keyword evidence="8" id="KW-1185">Reference proteome</keyword>
<dbReference type="GO" id="GO:0004016">
    <property type="term" value="F:adenylate cyclase activity"/>
    <property type="evidence" value="ECO:0007669"/>
    <property type="project" value="TreeGrafter"/>
</dbReference>
<evidence type="ECO:0000256" key="4">
    <source>
        <dbReference type="ARBA" id="ARBA00023293"/>
    </source>
</evidence>
<dbReference type="PROSITE" id="PS50011">
    <property type="entry name" value="PROTEIN_KINASE_DOM"/>
    <property type="match status" value="1"/>
</dbReference>
<sequence>MRDMRHENVAACLGFFVGPGVSALVLEYCSRGSLEDLLRNEALRLDWTFKASLLLDLIRGMRYLHHRHFPHGRLKSRNCVVDGRFVLKVTDHGYAELLDAQRSAPPAPEGYGGDRGDTGLKPLALLCRGAVGDGGVALSLIVELLWTAPELLREPGGPRQGTLKGDIFSMGIILQEVLTRGPPYGGLGLPAEVCFRGKVHIRGPCWELSNGGAPGAEEEPALEIIRKVASPPPLCRPLVSPDHGPPECIQLMKQCWEEAPDDRPSLDQIYSQVSAPQSNGPPMGRA</sequence>
<dbReference type="PANTHER" id="PTHR11920:SF477">
    <property type="entry name" value="GUANYLATE CYCLASE D"/>
    <property type="match status" value="1"/>
</dbReference>
<feature type="domain" description="Protein kinase" evidence="6">
    <location>
        <begin position="1"/>
        <end position="275"/>
    </location>
</feature>
<feature type="region of interest" description="Disordered" evidence="5">
    <location>
        <begin position="260"/>
        <end position="286"/>
    </location>
</feature>
<gene>
    <name evidence="7" type="ORF">MONAX_5E028355</name>
</gene>
<evidence type="ECO:0000313" key="7">
    <source>
        <dbReference type="EMBL" id="VTJ63004.1"/>
    </source>
</evidence>
<dbReference type="InterPro" id="IPR011009">
    <property type="entry name" value="Kinase-like_dom_sf"/>
</dbReference>
<organism evidence="7 8">
    <name type="scientific">Marmota monax</name>
    <name type="common">Woodchuck</name>
    <dbReference type="NCBI Taxonomy" id="9995"/>
    <lineage>
        <taxon>Eukaryota</taxon>
        <taxon>Metazoa</taxon>
        <taxon>Chordata</taxon>
        <taxon>Craniata</taxon>
        <taxon>Vertebrata</taxon>
        <taxon>Euteleostomi</taxon>
        <taxon>Mammalia</taxon>
        <taxon>Eutheria</taxon>
        <taxon>Euarchontoglires</taxon>
        <taxon>Glires</taxon>
        <taxon>Rodentia</taxon>
        <taxon>Sciuromorpha</taxon>
        <taxon>Sciuridae</taxon>
        <taxon>Xerinae</taxon>
        <taxon>Marmotini</taxon>
        <taxon>Marmota</taxon>
    </lineage>
</organism>
<dbReference type="EMBL" id="CABDUW010000216">
    <property type="protein sequence ID" value="VTJ63004.1"/>
    <property type="molecule type" value="Genomic_DNA"/>
</dbReference>
<protein>
    <recommendedName>
        <fullName evidence="1">guanylate cyclase</fullName>
        <ecNumber evidence="1">4.6.1.2</ecNumber>
    </recommendedName>
</protein>
<dbReference type="InterPro" id="IPR000719">
    <property type="entry name" value="Prot_kinase_dom"/>
</dbReference>
<name>A0A5E4B019_MARMO</name>